<proteinExistence type="predicted"/>
<reference evidence="2 3" key="1">
    <citation type="submission" date="2018-02" db="EMBL/GenBank/DDBJ databases">
        <title>Complete genome sequencing of Faecalibacterium prausnitzii strains isolated from the human gut.</title>
        <authorList>
            <person name="Fitzgerald B.C."/>
            <person name="Shkoporov A.N."/>
            <person name="Ross P.R."/>
            <person name="Hill C."/>
        </authorList>
    </citation>
    <scope>NUCLEOTIDE SEQUENCE [LARGE SCALE GENOMIC DNA]</scope>
    <source>
        <strain evidence="2 3">APC942/8-14-2</strain>
    </source>
</reference>
<gene>
    <name evidence="2" type="ORF">C4N25_02630</name>
</gene>
<keyword evidence="1" id="KW-1133">Transmembrane helix</keyword>
<name>A0A329TRA4_9FIRM</name>
<protein>
    <submittedName>
        <fullName evidence="2">Stage III sporulation protein AD</fullName>
    </submittedName>
</protein>
<feature type="transmembrane region" description="Helical" evidence="1">
    <location>
        <begin position="29"/>
        <end position="52"/>
    </location>
</feature>
<evidence type="ECO:0000313" key="2">
    <source>
        <dbReference type="EMBL" id="RAW52321.1"/>
    </source>
</evidence>
<keyword evidence="1" id="KW-0472">Membrane</keyword>
<dbReference type="EMBL" id="PRKZ01000001">
    <property type="protein sequence ID" value="RAW52321.1"/>
    <property type="molecule type" value="Genomic_DNA"/>
</dbReference>
<dbReference type="Proteomes" id="UP000251634">
    <property type="component" value="Unassembled WGS sequence"/>
</dbReference>
<evidence type="ECO:0000313" key="3">
    <source>
        <dbReference type="Proteomes" id="UP000251634"/>
    </source>
</evidence>
<dbReference type="AlphaFoldDB" id="A0A329TRA4"/>
<dbReference type="RefSeq" id="WP_112114869.1">
    <property type="nucleotide sequence ID" value="NZ_PRKZ01000001.1"/>
</dbReference>
<evidence type="ECO:0000256" key="1">
    <source>
        <dbReference type="SAM" id="Phobius"/>
    </source>
</evidence>
<comment type="caution">
    <text evidence="2">The sequence shown here is derived from an EMBL/GenBank/DDBJ whole genome shotgun (WGS) entry which is preliminary data.</text>
</comment>
<accession>A0A329TRA4</accession>
<keyword evidence="1" id="KW-0812">Transmembrane</keyword>
<organism evidence="2 3">
    <name type="scientific">Faecalibacterium prausnitzii</name>
    <dbReference type="NCBI Taxonomy" id="853"/>
    <lineage>
        <taxon>Bacteria</taxon>
        <taxon>Bacillati</taxon>
        <taxon>Bacillota</taxon>
        <taxon>Clostridia</taxon>
        <taxon>Eubacteriales</taxon>
        <taxon>Oscillospiraceae</taxon>
        <taxon>Faecalibacterium</taxon>
    </lineage>
</organism>
<sequence>MSLALSSLAIAVLAAVLYALFQKSAPTFSLLVSMAAALILLARVGSAAQSVLSGLVRLEQRAGGDAYGCLLRCTGIVLLTDYARTLCEEAGAESLAWCAALAGRLLVLAAAWPLLEEIGQRIWSVLG</sequence>